<dbReference type="GO" id="GO:0006629">
    <property type="term" value="P:lipid metabolic process"/>
    <property type="evidence" value="ECO:0007669"/>
    <property type="project" value="UniProtKB-ARBA"/>
</dbReference>
<keyword evidence="2 5" id="KW-0479">Metal-binding</keyword>
<sequence>MNRHPEVLRKIRAEMREKLPGLFTGEIRVPTQERIHNLVYLEAAVKEDVRFTPSTGYLARKAVRDTTLVDGTFVQKCQPIMISSYSSARNTKTWGEDARDIKPERMIDPKTGKLRLLSPYAYSAFGSGPHACIGQKLSMMQMKLTLATLLSKYDIKTVEDPWKLTYEFSITIPVKGPLDVVITPLPVTCVLIA</sequence>
<keyword evidence="5 6" id="KW-0349">Heme</keyword>
<dbReference type="STRING" id="559515.M4C614"/>
<evidence type="ECO:0000256" key="3">
    <source>
        <dbReference type="ARBA" id="ARBA00023002"/>
    </source>
</evidence>
<dbReference type="Gene3D" id="1.10.630.10">
    <property type="entry name" value="Cytochrome P450"/>
    <property type="match status" value="1"/>
</dbReference>
<proteinExistence type="inferred from homology"/>
<dbReference type="GO" id="GO:0020037">
    <property type="term" value="F:heme binding"/>
    <property type="evidence" value="ECO:0007669"/>
    <property type="project" value="InterPro"/>
</dbReference>
<evidence type="ECO:0000256" key="1">
    <source>
        <dbReference type="ARBA" id="ARBA00010617"/>
    </source>
</evidence>
<evidence type="ECO:0000256" key="2">
    <source>
        <dbReference type="ARBA" id="ARBA00022723"/>
    </source>
</evidence>
<dbReference type="InterPro" id="IPR001128">
    <property type="entry name" value="Cyt_P450"/>
</dbReference>
<name>M4C614_HYAAE</name>
<dbReference type="Pfam" id="PF00067">
    <property type="entry name" value="p450"/>
    <property type="match status" value="1"/>
</dbReference>
<dbReference type="GO" id="GO:0004497">
    <property type="term" value="F:monooxygenase activity"/>
    <property type="evidence" value="ECO:0007669"/>
    <property type="project" value="UniProtKB-KW"/>
</dbReference>
<dbReference type="PROSITE" id="PS00086">
    <property type="entry name" value="CYTOCHROME_P450"/>
    <property type="match status" value="1"/>
</dbReference>
<dbReference type="PRINTS" id="PR00385">
    <property type="entry name" value="P450"/>
</dbReference>
<dbReference type="Proteomes" id="UP000011713">
    <property type="component" value="Unassembled WGS sequence"/>
</dbReference>
<keyword evidence="4 5" id="KW-0408">Iron</keyword>
<dbReference type="InterPro" id="IPR036396">
    <property type="entry name" value="Cyt_P450_sf"/>
</dbReference>
<dbReference type="HOGENOM" id="CLU_001570_27_6_1"/>
<keyword evidence="3 6" id="KW-0560">Oxidoreductase</keyword>
<dbReference type="InParanoid" id="M4C614"/>
<dbReference type="VEuPathDB" id="FungiDB:HpaG814543"/>
<comment type="cofactor">
    <cofactor evidence="5">
        <name>heme</name>
        <dbReference type="ChEBI" id="CHEBI:30413"/>
    </cofactor>
</comment>
<dbReference type="InterPro" id="IPR017972">
    <property type="entry name" value="Cyt_P450_CS"/>
</dbReference>
<evidence type="ECO:0000256" key="6">
    <source>
        <dbReference type="RuleBase" id="RU000461"/>
    </source>
</evidence>
<protein>
    <submittedName>
        <fullName evidence="7">Uncharacterized protein</fullName>
    </submittedName>
</protein>
<evidence type="ECO:0000313" key="7">
    <source>
        <dbReference type="EnsemblProtists" id="HpaP814543"/>
    </source>
</evidence>
<dbReference type="PRINTS" id="PR00465">
    <property type="entry name" value="EP450IV"/>
</dbReference>
<evidence type="ECO:0000313" key="8">
    <source>
        <dbReference type="Proteomes" id="UP000011713"/>
    </source>
</evidence>
<dbReference type="GO" id="GO:0016705">
    <property type="term" value="F:oxidoreductase activity, acting on paired donors, with incorporation or reduction of molecular oxygen"/>
    <property type="evidence" value="ECO:0007669"/>
    <property type="project" value="InterPro"/>
</dbReference>
<keyword evidence="6" id="KW-0503">Monooxygenase</keyword>
<feature type="binding site" description="axial binding residue" evidence="5">
    <location>
        <position position="132"/>
    </location>
    <ligand>
        <name>heme</name>
        <dbReference type="ChEBI" id="CHEBI:30413"/>
    </ligand>
    <ligandPart>
        <name>Fe</name>
        <dbReference type="ChEBI" id="CHEBI:18248"/>
    </ligandPart>
</feature>
<reference evidence="8" key="1">
    <citation type="journal article" date="2010" name="Science">
        <title>Signatures of adaptation to obligate biotrophy in the Hyaloperonospora arabidopsidis genome.</title>
        <authorList>
            <person name="Baxter L."/>
            <person name="Tripathy S."/>
            <person name="Ishaque N."/>
            <person name="Boot N."/>
            <person name="Cabral A."/>
            <person name="Kemen E."/>
            <person name="Thines M."/>
            <person name="Ah-Fong A."/>
            <person name="Anderson R."/>
            <person name="Badejoko W."/>
            <person name="Bittner-Eddy P."/>
            <person name="Boore J.L."/>
            <person name="Chibucos M.C."/>
            <person name="Coates M."/>
            <person name="Dehal P."/>
            <person name="Delehaunty K."/>
            <person name="Dong S."/>
            <person name="Downton P."/>
            <person name="Dumas B."/>
            <person name="Fabro G."/>
            <person name="Fronick C."/>
            <person name="Fuerstenberg S.I."/>
            <person name="Fulton L."/>
            <person name="Gaulin E."/>
            <person name="Govers F."/>
            <person name="Hughes L."/>
            <person name="Humphray S."/>
            <person name="Jiang R.H."/>
            <person name="Judelson H."/>
            <person name="Kamoun S."/>
            <person name="Kyung K."/>
            <person name="Meijer H."/>
            <person name="Minx P."/>
            <person name="Morris P."/>
            <person name="Nelson J."/>
            <person name="Phuntumart V."/>
            <person name="Qutob D."/>
            <person name="Rehmany A."/>
            <person name="Rougon-Cardoso A."/>
            <person name="Ryden P."/>
            <person name="Torto-Alalibo T."/>
            <person name="Studholme D."/>
            <person name="Wang Y."/>
            <person name="Win J."/>
            <person name="Wood J."/>
            <person name="Clifton S.W."/>
            <person name="Rogers J."/>
            <person name="Van den Ackerveken G."/>
            <person name="Jones J.D."/>
            <person name="McDowell J.M."/>
            <person name="Beynon J."/>
            <person name="Tyler B.M."/>
        </authorList>
    </citation>
    <scope>NUCLEOTIDE SEQUENCE [LARGE SCALE GENOMIC DNA]</scope>
    <source>
        <strain evidence="8">Emoy2</strain>
    </source>
</reference>
<reference evidence="7" key="2">
    <citation type="submission" date="2015-06" db="UniProtKB">
        <authorList>
            <consortium name="EnsemblProtists"/>
        </authorList>
    </citation>
    <scope>IDENTIFICATION</scope>
    <source>
        <strain evidence="7">Emoy2</strain>
    </source>
</reference>
<dbReference type="InterPro" id="IPR002403">
    <property type="entry name" value="Cyt_P450_E_grp-IV"/>
</dbReference>
<dbReference type="EMBL" id="JH599885">
    <property type="status" value="NOT_ANNOTATED_CDS"/>
    <property type="molecule type" value="Genomic_DNA"/>
</dbReference>
<evidence type="ECO:0000256" key="4">
    <source>
        <dbReference type="ARBA" id="ARBA00023004"/>
    </source>
</evidence>
<keyword evidence="8" id="KW-1185">Reference proteome</keyword>
<dbReference type="OMA" id="GCTIANY"/>
<accession>M4C614</accession>
<dbReference type="GO" id="GO:0005506">
    <property type="term" value="F:iron ion binding"/>
    <property type="evidence" value="ECO:0007669"/>
    <property type="project" value="InterPro"/>
</dbReference>
<dbReference type="AlphaFoldDB" id="M4C614"/>
<organism evidence="7 8">
    <name type="scientific">Hyaloperonospora arabidopsidis (strain Emoy2)</name>
    <name type="common">Downy mildew agent</name>
    <name type="synonym">Peronospora arabidopsidis</name>
    <dbReference type="NCBI Taxonomy" id="559515"/>
    <lineage>
        <taxon>Eukaryota</taxon>
        <taxon>Sar</taxon>
        <taxon>Stramenopiles</taxon>
        <taxon>Oomycota</taxon>
        <taxon>Peronosporomycetes</taxon>
        <taxon>Peronosporales</taxon>
        <taxon>Peronosporaceae</taxon>
        <taxon>Hyaloperonospora</taxon>
    </lineage>
</organism>
<evidence type="ECO:0000256" key="5">
    <source>
        <dbReference type="PIRSR" id="PIRSR602403-1"/>
    </source>
</evidence>
<dbReference type="EnsemblProtists" id="HpaT814543">
    <property type="protein sequence ID" value="HpaP814543"/>
    <property type="gene ID" value="HpaG814543"/>
</dbReference>
<dbReference type="PANTHER" id="PTHR24296">
    <property type="entry name" value="CYTOCHROME P450"/>
    <property type="match status" value="1"/>
</dbReference>
<comment type="similarity">
    <text evidence="1 6">Belongs to the cytochrome P450 family.</text>
</comment>
<dbReference type="SUPFAM" id="SSF48264">
    <property type="entry name" value="Cytochrome P450"/>
    <property type="match status" value="1"/>
</dbReference>
<dbReference type="eggNOG" id="KOG0157">
    <property type="taxonomic scope" value="Eukaryota"/>
</dbReference>